<proteinExistence type="predicted"/>
<dbReference type="Gene3D" id="2.40.160.20">
    <property type="match status" value="1"/>
</dbReference>
<dbReference type="InterPro" id="IPR018550">
    <property type="entry name" value="Lipid-A_deacylase-rel"/>
</dbReference>
<dbReference type="EMBL" id="BKCF01000005">
    <property type="protein sequence ID" value="GEQ86922.1"/>
    <property type="molecule type" value="Genomic_DNA"/>
</dbReference>
<dbReference type="Pfam" id="PF09411">
    <property type="entry name" value="PagL"/>
    <property type="match status" value="1"/>
</dbReference>
<evidence type="ECO:0008006" key="3">
    <source>
        <dbReference type="Google" id="ProtNLM"/>
    </source>
</evidence>
<sequence length="384" mass="44604">MMRWGFASYFQYNYSLSVLLFFVFLSVNAQDLENEKLPSFYNIQVDYYYGNILEHNPDLSHLIQGHPTGVLASFNRKSYGAKNWERFYNYPDIGVTFGYQDTHNPILGKQLSLNGHFSFYFLKRNLQLTAGQGLAYITNPYDFNNNPYNNAYGSRFTTSMFFKLGYVKENIWNGFGFQTGLFFMHYSNGNFKAPNTSTNTIGINVGVKYNFNHENFPAYISLQDGESTKDFSERIKYNIMFRAGINQSDVIGSPRYPFFVISGFADRRLNYKSTLQMGVDIFFMKYLKKYIAYRAVAFPEDGYSGDEDYKRVGLFVGHELRFSKTAFVTQLGYYVYFPFDNGNRIYNRLGINRYLFNDKYFAGISVKSHWAKAEAIEFSVGARL</sequence>
<dbReference type="AlphaFoldDB" id="A0A5J4G060"/>
<dbReference type="RefSeq" id="WP_235906130.1">
    <property type="nucleotide sequence ID" value="NZ_BKCF01000005.1"/>
</dbReference>
<accession>A0A5J4G060</accession>
<reference evidence="1 2" key="1">
    <citation type="submission" date="2019-08" db="EMBL/GenBank/DDBJ databases">
        <title>Ulvibacter marinistellae sp. nov., isolated from a starfish, Patiria pectinifera.</title>
        <authorList>
            <person name="Kawano K."/>
            <person name="Ushijima N."/>
            <person name="Kihara M."/>
            <person name="Itoh H."/>
        </authorList>
    </citation>
    <scope>NUCLEOTIDE SEQUENCE [LARGE SCALE GENOMIC DNA]</scope>
    <source>
        <strain evidence="1 2">KK4</strain>
    </source>
</reference>
<organism evidence="1 2">
    <name type="scientific">Patiriisocius marinistellae</name>
    <dbReference type="NCBI Taxonomy" id="2494560"/>
    <lineage>
        <taxon>Bacteria</taxon>
        <taxon>Pseudomonadati</taxon>
        <taxon>Bacteroidota</taxon>
        <taxon>Flavobacteriia</taxon>
        <taxon>Flavobacteriales</taxon>
        <taxon>Flavobacteriaceae</taxon>
        <taxon>Patiriisocius</taxon>
    </lineage>
</organism>
<name>A0A5J4G060_9FLAO</name>
<evidence type="ECO:0000313" key="1">
    <source>
        <dbReference type="EMBL" id="GEQ86922.1"/>
    </source>
</evidence>
<evidence type="ECO:0000313" key="2">
    <source>
        <dbReference type="Proteomes" id="UP000326994"/>
    </source>
</evidence>
<protein>
    <recommendedName>
        <fullName evidence="3">Deacylase</fullName>
    </recommendedName>
</protein>
<gene>
    <name evidence="1" type="ORF">ULMS_24300</name>
</gene>
<keyword evidence="2" id="KW-1185">Reference proteome</keyword>
<dbReference type="Proteomes" id="UP000326994">
    <property type="component" value="Unassembled WGS sequence"/>
</dbReference>
<comment type="caution">
    <text evidence="1">The sequence shown here is derived from an EMBL/GenBank/DDBJ whole genome shotgun (WGS) entry which is preliminary data.</text>
</comment>